<dbReference type="Proteomes" id="UP000037136">
    <property type="component" value="Unassembled WGS sequence"/>
</dbReference>
<sequence>MSPANVSTVIDLLESKDISWALYQEDMPFSGYEGNDFFNLQDGSNDYVRRHNPAVMHNSVASSEQRLSQIKNLSMIDPSRSLFHRDLEANALPQWLFITPNFTSDGHDSSVTVAGEWCRDFLEPLIQDDRFNNRTLVFITWDETEVYASRNRVLGILLGDVVPQELVGSEDGNFYNHYSAISTVSANWDLPTLGRWDVGANVFGFVANVTGDEVRPWTSDPPPEDWAWNTSYDGLFHKPGGNHDLPSPNLGLDDNHSKRPILPCIQDFWRASNAPTYYTDDIHPFDGTRPPPGFAPVNETG</sequence>
<dbReference type="PANTHER" id="PTHR31956:SF15">
    <property type="entry name" value="ACID PHOSPHATASE PHOA"/>
    <property type="match status" value="1"/>
</dbReference>
<reference evidence="3 4" key="2">
    <citation type="journal article" date="2017" name="Sci. Rep.">
        <title>Ant-infecting Ophiocordyceps genomes reveal a high diversity of potential behavioral manipulation genes and a possible major role for enterotoxins.</title>
        <authorList>
            <person name="de Bekker C."/>
            <person name="Ohm R.A."/>
            <person name="Evans H.C."/>
            <person name="Brachmann A."/>
            <person name="Hughes D.P."/>
        </authorList>
    </citation>
    <scope>NUCLEOTIDE SEQUENCE [LARGE SCALE GENOMIC DNA]</scope>
    <source>
        <strain evidence="3 4">SC16a</strain>
    </source>
</reference>
<evidence type="ECO:0008006" key="5">
    <source>
        <dbReference type="Google" id="ProtNLM"/>
    </source>
</evidence>
<dbReference type="Gene3D" id="3.40.720.10">
    <property type="entry name" value="Alkaline Phosphatase, subunit A"/>
    <property type="match status" value="1"/>
</dbReference>
<keyword evidence="4" id="KW-1185">Reference proteome</keyword>
<evidence type="ECO:0000256" key="1">
    <source>
        <dbReference type="ARBA" id="ARBA00022801"/>
    </source>
</evidence>
<evidence type="ECO:0000256" key="2">
    <source>
        <dbReference type="SAM" id="MobiDB-lite"/>
    </source>
</evidence>
<dbReference type="PANTHER" id="PTHR31956">
    <property type="entry name" value="NON-SPECIFIC PHOSPHOLIPASE C4-RELATED"/>
    <property type="match status" value="1"/>
</dbReference>
<dbReference type="AlphaFoldDB" id="A0A2A9P906"/>
<protein>
    <recommendedName>
        <fullName evidence="5">Acid phosphatase</fullName>
    </recommendedName>
</protein>
<dbReference type="InterPro" id="IPR007312">
    <property type="entry name" value="Phosphoesterase"/>
</dbReference>
<dbReference type="InterPro" id="IPR017850">
    <property type="entry name" value="Alkaline_phosphatase_core_sf"/>
</dbReference>
<reference evidence="3 4" key="1">
    <citation type="journal article" date="2015" name="BMC Genomics">
        <title>Gene expression during zombie ant biting behavior reflects the complexity underlying fungal parasitic behavioral manipulation.</title>
        <authorList>
            <person name="de Bekker C."/>
            <person name="Ohm R.A."/>
            <person name="Loreto R.G."/>
            <person name="Sebastian A."/>
            <person name="Albert I."/>
            <person name="Merrow M."/>
            <person name="Brachmann A."/>
            <person name="Hughes D.P."/>
        </authorList>
    </citation>
    <scope>NUCLEOTIDE SEQUENCE [LARGE SCALE GENOMIC DNA]</scope>
    <source>
        <strain evidence="3 4">SC16a</strain>
    </source>
</reference>
<name>A0A2A9P906_OPHUN</name>
<accession>A0A2A9P906</accession>
<evidence type="ECO:0000313" key="4">
    <source>
        <dbReference type="Proteomes" id="UP000037136"/>
    </source>
</evidence>
<keyword evidence="1" id="KW-0378">Hydrolase</keyword>
<dbReference type="STRING" id="268505.A0A2A9P906"/>
<dbReference type="OrthoDB" id="5135119at2759"/>
<proteinExistence type="predicted"/>
<dbReference type="GO" id="GO:0009395">
    <property type="term" value="P:phospholipid catabolic process"/>
    <property type="evidence" value="ECO:0007669"/>
    <property type="project" value="TreeGrafter"/>
</dbReference>
<feature type="region of interest" description="Disordered" evidence="2">
    <location>
        <begin position="282"/>
        <end position="301"/>
    </location>
</feature>
<evidence type="ECO:0000313" key="3">
    <source>
        <dbReference type="EMBL" id="PFH57372.1"/>
    </source>
</evidence>
<dbReference type="Pfam" id="PF04185">
    <property type="entry name" value="Phosphoesterase"/>
    <property type="match status" value="1"/>
</dbReference>
<gene>
    <name evidence="3" type="ORF">XA68_15147</name>
</gene>
<dbReference type="GO" id="GO:0016788">
    <property type="term" value="F:hydrolase activity, acting on ester bonds"/>
    <property type="evidence" value="ECO:0007669"/>
    <property type="project" value="InterPro"/>
</dbReference>
<dbReference type="EMBL" id="LAZP02000417">
    <property type="protein sequence ID" value="PFH57372.1"/>
    <property type="molecule type" value="Genomic_DNA"/>
</dbReference>
<organism evidence="3 4">
    <name type="scientific">Ophiocordyceps unilateralis</name>
    <name type="common">Zombie-ant fungus</name>
    <name type="synonym">Torrubia unilateralis</name>
    <dbReference type="NCBI Taxonomy" id="268505"/>
    <lineage>
        <taxon>Eukaryota</taxon>
        <taxon>Fungi</taxon>
        <taxon>Dikarya</taxon>
        <taxon>Ascomycota</taxon>
        <taxon>Pezizomycotina</taxon>
        <taxon>Sordariomycetes</taxon>
        <taxon>Hypocreomycetidae</taxon>
        <taxon>Hypocreales</taxon>
        <taxon>Ophiocordycipitaceae</taxon>
        <taxon>Ophiocordyceps</taxon>
    </lineage>
</organism>
<comment type="caution">
    <text evidence="3">The sequence shown here is derived from an EMBL/GenBank/DDBJ whole genome shotgun (WGS) entry which is preliminary data.</text>
</comment>